<keyword evidence="3" id="KW-1003">Cell membrane</keyword>
<evidence type="ECO:0000256" key="10">
    <source>
        <dbReference type="ARBA" id="ARBA00023130"/>
    </source>
</evidence>
<keyword evidence="8" id="KW-0391">Immunity</keyword>
<feature type="domain" description="Ig-like" evidence="21">
    <location>
        <begin position="20"/>
        <end position="121"/>
    </location>
</feature>
<sequence length="465" mass="52123">MYQGISFRHLLLVLQLVQLPAVTQGKTVLLGREGKSIELPCDGSQRKSAVFTWKLSDQTKILGNNKQSNFVARAQSERFSRFDSRKAAWDRGSFPLVINKLKVEDSNTYICEVENKKTEVELWVFKLTVSPDVRLLQGQTLTLRLDSSSKVTNPSMKCSGPGDRVVTDSRVYSVPNLRIQDSGIWTCIVTQNQKKETVNIDISVLGFQKTSTTVYTRDGESAEFSFPLNFGDENLQGELKWRTEKDPSPSPWVTFSLENRKVTMAKDTRKLQMAEELPLRLKILQVSLENAGSGNLTLTLAKGTLHQEVTLVVLKLTQNNNILTCEVRGPTSPKMRLTLVPEKQEARVSKQEKVVEVPDPEAGLWRCVLYEAEEVKMNADIQVSSRGLNQDQPMFLAIVLGGTFSFLAFMGLCILCCVKCRHQRLPLPPPPRGTSLLEDWDPHNSSPCPWTAPGRTDVSDQEAPE</sequence>
<evidence type="ECO:0000256" key="6">
    <source>
        <dbReference type="ARBA" id="ARBA00022729"/>
    </source>
</evidence>
<keyword evidence="14" id="KW-0325">Glycoprotein</keyword>
<keyword evidence="16" id="KW-0393">Immunoglobulin domain</keyword>
<dbReference type="InterPro" id="IPR021963">
    <property type="entry name" value="Tcell_CD4_Cterm"/>
</dbReference>
<dbReference type="Pfam" id="PF05790">
    <property type="entry name" value="C2-set"/>
    <property type="match status" value="2"/>
</dbReference>
<evidence type="ECO:0000313" key="23">
    <source>
        <dbReference type="RefSeq" id="XP_040595344.1"/>
    </source>
</evidence>
<keyword evidence="13" id="KW-1015">Disulfide bond</keyword>
<evidence type="ECO:0000256" key="11">
    <source>
        <dbReference type="ARBA" id="ARBA00023136"/>
    </source>
</evidence>
<dbReference type="InterPro" id="IPR008424">
    <property type="entry name" value="Ig_C2-set"/>
</dbReference>
<dbReference type="Pfam" id="PF12104">
    <property type="entry name" value="Tcell_CD4_C"/>
    <property type="match status" value="1"/>
</dbReference>
<evidence type="ECO:0000256" key="7">
    <source>
        <dbReference type="ARBA" id="ARBA00022737"/>
    </source>
</evidence>
<keyword evidence="12" id="KW-0564">Palmitate</keyword>
<dbReference type="PRINTS" id="PR00692">
    <property type="entry name" value="CD4TCANTIGEN"/>
</dbReference>
<evidence type="ECO:0000256" key="8">
    <source>
        <dbReference type="ARBA" id="ARBA00022859"/>
    </source>
</evidence>
<keyword evidence="7" id="KW-0677">Repeat</keyword>
<gene>
    <name evidence="23" type="primary">Cd4</name>
</gene>
<dbReference type="SUPFAM" id="SSF48726">
    <property type="entry name" value="Immunoglobulin"/>
    <property type="match status" value="4"/>
</dbReference>
<evidence type="ECO:0000313" key="22">
    <source>
        <dbReference type="Proteomes" id="UP000886700"/>
    </source>
</evidence>
<feature type="region of interest" description="Disordered" evidence="18">
    <location>
        <begin position="433"/>
        <end position="465"/>
    </location>
</feature>
<evidence type="ECO:0000256" key="14">
    <source>
        <dbReference type="ARBA" id="ARBA00023180"/>
    </source>
</evidence>
<evidence type="ECO:0000256" key="19">
    <source>
        <dbReference type="SAM" id="Phobius"/>
    </source>
</evidence>
<dbReference type="InterPro" id="IPR007110">
    <property type="entry name" value="Ig-like_dom"/>
</dbReference>
<dbReference type="InterPro" id="IPR013151">
    <property type="entry name" value="Immunoglobulin_dom"/>
</dbReference>
<evidence type="ECO:0000256" key="17">
    <source>
        <dbReference type="ARBA" id="ARBA00029974"/>
    </source>
</evidence>
<feature type="signal peptide" evidence="20">
    <location>
        <begin position="1"/>
        <end position="25"/>
    </location>
</feature>
<evidence type="ECO:0000256" key="4">
    <source>
        <dbReference type="ARBA" id="ARBA00022553"/>
    </source>
</evidence>
<keyword evidence="9 19" id="KW-1133">Transmembrane helix</keyword>
<dbReference type="InterPro" id="IPR000973">
    <property type="entry name" value="CD4"/>
</dbReference>
<dbReference type="InterPro" id="IPR013783">
    <property type="entry name" value="Ig-like_fold"/>
</dbReference>
<keyword evidence="15" id="KW-0449">Lipoprotein</keyword>
<feature type="transmembrane region" description="Helical" evidence="19">
    <location>
        <begin position="394"/>
        <end position="418"/>
    </location>
</feature>
<dbReference type="InterPro" id="IPR015274">
    <property type="entry name" value="CD4-extracel"/>
</dbReference>
<evidence type="ECO:0000256" key="13">
    <source>
        <dbReference type="ARBA" id="ARBA00023157"/>
    </source>
</evidence>
<keyword evidence="5 19" id="KW-0812">Transmembrane</keyword>
<evidence type="ECO:0000256" key="3">
    <source>
        <dbReference type="ARBA" id="ARBA00022475"/>
    </source>
</evidence>
<evidence type="ECO:0000256" key="2">
    <source>
        <dbReference type="ARBA" id="ARBA00016522"/>
    </source>
</evidence>
<dbReference type="Pfam" id="PF00047">
    <property type="entry name" value="ig"/>
    <property type="match status" value="1"/>
</dbReference>
<dbReference type="InterPro" id="IPR036179">
    <property type="entry name" value="Ig-like_dom_sf"/>
</dbReference>
<evidence type="ECO:0000256" key="1">
    <source>
        <dbReference type="ARBA" id="ARBA00004251"/>
    </source>
</evidence>
<proteinExistence type="predicted"/>
<evidence type="ECO:0000256" key="9">
    <source>
        <dbReference type="ARBA" id="ARBA00022989"/>
    </source>
</evidence>
<dbReference type="PANTHER" id="PTHR11422:SF0">
    <property type="entry name" value="T-CELL SURFACE GLYCOPROTEIN CD4"/>
    <property type="match status" value="1"/>
</dbReference>
<comment type="subcellular location">
    <subcellularLocation>
        <location evidence="1">Cell membrane</location>
        <topology evidence="1">Single-pass type I membrane protein</topology>
    </subcellularLocation>
</comment>
<accession>A0ABM2WXB3</accession>
<dbReference type="Gene3D" id="2.60.40.10">
    <property type="entry name" value="Immunoglobulins"/>
    <property type="match status" value="4"/>
</dbReference>
<evidence type="ECO:0000256" key="20">
    <source>
        <dbReference type="SAM" id="SignalP"/>
    </source>
</evidence>
<dbReference type="InterPro" id="IPR013106">
    <property type="entry name" value="Ig_V-set"/>
</dbReference>
<dbReference type="Proteomes" id="UP000886700">
    <property type="component" value="Unplaced"/>
</dbReference>
<keyword evidence="11 19" id="KW-0472">Membrane</keyword>
<keyword evidence="22" id="KW-1185">Reference proteome</keyword>
<dbReference type="RefSeq" id="XP_040595344.1">
    <property type="nucleotide sequence ID" value="XM_040739410.1"/>
</dbReference>
<organism evidence="22 23">
    <name type="scientific">Mesocricetus auratus</name>
    <name type="common">Golden hamster</name>
    <dbReference type="NCBI Taxonomy" id="10036"/>
    <lineage>
        <taxon>Eukaryota</taxon>
        <taxon>Metazoa</taxon>
        <taxon>Chordata</taxon>
        <taxon>Craniata</taxon>
        <taxon>Vertebrata</taxon>
        <taxon>Euteleostomi</taxon>
        <taxon>Mammalia</taxon>
        <taxon>Eutheria</taxon>
        <taxon>Euarchontoglires</taxon>
        <taxon>Glires</taxon>
        <taxon>Rodentia</taxon>
        <taxon>Myomorpha</taxon>
        <taxon>Muroidea</taxon>
        <taxon>Cricetidae</taxon>
        <taxon>Cricetinae</taxon>
        <taxon>Mesocricetus</taxon>
    </lineage>
</organism>
<keyword evidence="10" id="KW-1064">Adaptive immunity</keyword>
<dbReference type="Gene3D" id="1.20.5.900">
    <property type="entry name" value="transmembrane domain of human cd4"/>
    <property type="match status" value="1"/>
</dbReference>
<dbReference type="Pfam" id="PF09191">
    <property type="entry name" value="CD4-extracel"/>
    <property type="match status" value="1"/>
</dbReference>
<name>A0ABM2WXB3_MESAU</name>
<dbReference type="PROSITE" id="PS50835">
    <property type="entry name" value="IG_LIKE"/>
    <property type="match status" value="1"/>
</dbReference>
<reference evidence="23" key="1">
    <citation type="submission" date="2025-08" db="UniProtKB">
        <authorList>
            <consortium name="RefSeq"/>
        </authorList>
    </citation>
    <scope>IDENTIFICATION</scope>
    <source>
        <tissue evidence="23">Liver</tissue>
    </source>
</reference>
<evidence type="ECO:0000259" key="21">
    <source>
        <dbReference type="PROSITE" id="PS50835"/>
    </source>
</evidence>
<dbReference type="SMART" id="SM00406">
    <property type="entry name" value="IGv"/>
    <property type="match status" value="1"/>
</dbReference>
<protein>
    <recommendedName>
        <fullName evidence="2">T-cell surface glycoprotein CD4</fullName>
    </recommendedName>
    <alternativeName>
        <fullName evidence="17">T-cell surface antigen T4/Leu-3</fullName>
    </alternativeName>
</protein>
<dbReference type="SMART" id="SM00409">
    <property type="entry name" value="IG"/>
    <property type="match status" value="3"/>
</dbReference>
<dbReference type="GeneID" id="101836856"/>
<evidence type="ECO:0000256" key="5">
    <source>
        <dbReference type="ARBA" id="ARBA00022692"/>
    </source>
</evidence>
<feature type="chain" id="PRO_5047001971" description="T-cell surface glycoprotein CD4" evidence="20">
    <location>
        <begin position="26"/>
        <end position="465"/>
    </location>
</feature>
<evidence type="ECO:0000256" key="16">
    <source>
        <dbReference type="ARBA" id="ARBA00023319"/>
    </source>
</evidence>
<evidence type="ECO:0000256" key="12">
    <source>
        <dbReference type="ARBA" id="ARBA00023139"/>
    </source>
</evidence>
<keyword evidence="6 20" id="KW-0732">Signal</keyword>
<dbReference type="PANTHER" id="PTHR11422">
    <property type="entry name" value="T-CELL SURFACE GLYCOPROTEIN CD4"/>
    <property type="match status" value="1"/>
</dbReference>
<keyword evidence="4" id="KW-0597">Phosphoprotein</keyword>
<evidence type="ECO:0000256" key="15">
    <source>
        <dbReference type="ARBA" id="ARBA00023288"/>
    </source>
</evidence>
<evidence type="ECO:0000256" key="18">
    <source>
        <dbReference type="SAM" id="MobiDB-lite"/>
    </source>
</evidence>
<dbReference type="InterPro" id="IPR003599">
    <property type="entry name" value="Ig_sub"/>
</dbReference>